<proteinExistence type="predicted"/>
<feature type="region of interest" description="Disordered" evidence="1">
    <location>
        <begin position="26"/>
        <end position="83"/>
    </location>
</feature>
<dbReference type="PANTHER" id="PTHR37835:SF1">
    <property type="entry name" value="ALPHA-CLOSTRIPAIN"/>
    <property type="match status" value="1"/>
</dbReference>
<dbReference type="EMBL" id="CP031165">
    <property type="protein sequence ID" value="AXV07087.1"/>
    <property type="molecule type" value="Genomic_DNA"/>
</dbReference>
<evidence type="ECO:0000256" key="2">
    <source>
        <dbReference type="SAM" id="SignalP"/>
    </source>
</evidence>
<feature type="compositionally biased region" description="Low complexity" evidence="1">
    <location>
        <begin position="47"/>
        <end position="60"/>
    </location>
</feature>
<dbReference type="InterPro" id="IPR005077">
    <property type="entry name" value="Peptidase_C11"/>
</dbReference>
<dbReference type="KEGG" id="euz:DVS28_a2406"/>
<gene>
    <name evidence="3" type="ORF">DVS28_a2406</name>
</gene>
<dbReference type="RefSeq" id="WP_114591640.1">
    <property type="nucleotide sequence ID" value="NZ_CP031165.1"/>
</dbReference>
<keyword evidence="4" id="KW-1185">Reference proteome</keyword>
<dbReference type="AlphaFoldDB" id="A0A346XXZ0"/>
<reference evidence="3 4" key="1">
    <citation type="submission" date="2018-09" db="EMBL/GenBank/DDBJ databases">
        <title>Complete genome sequence of Euzebya sp. DY32-46 isolated from seawater of Pacific Ocean.</title>
        <authorList>
            <person name="Xu L."/>
            <person name="Wu Y.-H."/>
            <person name="Xu X.-W."/>
        </authorList>
    </citation>
    <scope>NUCLEOTIDE SEQUENCE [LARGE SCALE GENOMIC DNA]</scope>
    <source>
        <strain evidence="3 4">DY32-46</strain>
    </source>
</reference>
<dbReference type="PROSITE" id="PS51257">
    <property type="entry name" value="PROKAR_LIPOPROTEIN"/>
    <property type="match status" value="1"/>
</dbReference>
<dbReference type="OrthoDB" id="5507507at2"/>
<dbReference type="PANTHER" id="PTHR37835">
    <property type="entry name" value="ALPHA-CLOSTRIPAIN"/>
    <property type="match status" value="1"/>
</dbReference>
<keyword evidence="2" id="KW-0732">Signal</keyword>
<feature type="signal peptide" evidence="2">
    <location>
        <begin position="1"/>
        <end position="22"/>
    </location>
</feature>
<evidence type="ECO:0000313" key="4">
    <source>
        <dbReference type="Proteomes" id="UP000264006"/>
    </source>
</evidence>
<feature type="region of interest" description="Disordered" evidence="1">
    <location>
        <begin position="466"/>
        <end position="498"/>
    </location>
</feature>
<name>A0A346XXZ0_9ACTN</name>
<sequence>MRSRTVALLGALMLLMAACSGADEPLETPTGVDASDSGDGSGDDTGTDGAEADAPAATDDATGDDDDGRTSGDGGADTTLVGDVGFGLDVEPLEPESWTYMLYSIADTNLEEPMLEDVAEMATVGSPIGVNTVALVDREAGHTDQPLLNLDDWETAKLLYVQADEFAEIADLGEVDMADPTTLASFIAFAVETFPADNYALTISDHGGGWTGIGPDDSSGEVLDLGELAAGLQAGLDVAGLDRIQLLGFDACLMATYEVASALSPYADYLLASEELEPGHGWDYGALGAIEADPTIDAVGLGTAFVDGFVGQADAQGTGAEITLSLLDLAGMPTLEDAMSTFAGTLTEQVEALGVLIGRQRASTVEYGRSPDPSQSTHLTDLGQFVAEIGVQSLQVSDDADAVLRAINDTVVAQTVGPARLGSTGMSIYFPPSDDLADGAYLQVPGSEAWAQFLTAYYTAGQSIPRGGQPAAAGQDAAEHAAPEPTDGEGLGTEGDGPSVVGADATVTPVEGGVEVTVELDPASLANVVDARLSFGYIDPDDGAIVQLGDTAAEILGDGTVAGFTDLTVLTLTDADGDSVDAYLELDFDEEGTLAYASVPLDYQAPGSDLVEPVDLSIVLDADTGDVLQEVYYLLDEETGSYGELQADPTALIAPVVLVYLPDGTVEWQAYGDGALFADLPTLQYGLELLDPGTEIYVDLTVTDYGGNQLIASSTFVQE</sequence>
<accession>A0A346XXZ0</accession>
<dbReference type="Gene3D" id="3.40.50.11970">
    <property type="match status" value="1"/>
</dbReference>
<dbReference type="Pfam" id="PF03415">
    <property type="entry name" value="Peptidase_C11"/>
    <property type="match status" value="1"/>
</dbReference>
<feature type="chain" id="PRO_5016972482" evidence="2">
    <location>
        <begin position="23"/>
        <end position="719"/>
    </location>
</feature>
<evidence type="ECO:0000313" key="3">
    <source>
        <dbReference type="EMBL" id="AXV07087.1"/>
    </source>
</evidence>
<evidence type="ECO:0000256" key="1">
    <source>
        <dbReference type="SAM" id="MobiDB-lite"/>
    </source>
</evidence>
<organism evidence="3 4">
    <name type="scientific">Euzebya pacifica</name>
    <dbReference type="NCBI Taxonomy" id="1608957"/>
    <lineage>
        <taxon>Bacteria</taxon>
        <taxon>Bacillati</taxon>
        <taxon>Actinomycetota</taxon>
        <taxon>Nitriliruptoria</taxon>
        <taxon>Euzebyales</taxon>
    </lineage>
</organism>
<protein>
    <submittedName>
        <fullName evidence="3">Clostripain</fullName>
    </submittedName>
</protein>
<dbReference type="Proteomes" id="UP000264006">
    <property type="component" value="Chromosome"/>
</dbReference>